<protein>
    <submittedName>
        <fullName evidence="11 12">Nibrin isoform X1</fullName>
    </submittedName>
</protein>
<dbReference type="GO" id="GO:0007095">
    <property type="term" value="P:mitotic G2 DNA damage checkpoint signaling"/>
    <property type="evidence" value="ECO:0007669"/>
    <property type="project" value="InterPro"/>
</dbReference>
<organism evidence="10 11">
    <name type="scientific">Frankliniella occidentalis</name>
    <name type="common">Western flower thrips</name>
    <name type="synonym">Euthrips occidentalis</name>
    <dbReference type="NCBI Taxonomy" id="133901"/>
    <lineage>
        <taxon>Eukaryota</taxon>
        <taxon>Metazoa</taxon>
        <taxon>Ecdysozoa</taxon>
        <taxon>Arthropoda</taxon>
        <taxon>Hexapoda</taxon>
        <taxon>Insecta</taxon>
        <taxon>Pterygota</taxon>
        <taxon>Neoptera</taxon>
        <taxon>Paraneoptera</taxon>
        <taxon>Thysanoptera</taxon>
        <taxon>Terebrantia</taxon>
        <taxon>Thripoidea</taxon>
        <taxon>Thripidae</taxon>
        <taxon>Frankliniella</taxon>
    </lineage>
</organism>
<sequence length="760" mass="84642">MWCLVSSTGQVSYNITPGKVHTVSRKVGDIILANDQSVSRKHAFLEVKYPVTDGIYVWDDNSKYGSFVNDGIKSNVRLEKEKKYTLREGDTVRFGLQDNIWTLKREVPLVYGHMLKPPELKKIISAVSKSGGKYAGKWTKDITHLCTNTLHLTHEIMCTLASAKPIVTPLFWEHYTLMLAGKGALADPAKFIPTIHDSELSGRENLCLPNAARKSLFKDKLFIIPYSKNFEILKTIIELAGGKAIKLSDCKLPREDYCKPNVVLLKCPDSSEETALYKQVLNKVSESRRHAVPEEDIGLALWKVSTEKYCNPAFSSSQILRNPLETPSQPDTGATLVQDTEDVRGASTGQTETDQSLVIPPSCSDNMYSTDNTTQSLSVRPVAQRKVETSEPAPGPSRKRSRYSEENSENVSGQRSKSVKSEPKSQEDEDLFADDATEPSLSNISVGATIVPEPSMSNVSICVTNTPRSKVEKIQAHSRDDDDDDDFFLPSPPKRKKPKKSEVTDDMFDLPEPPPTQVSKNNIEDDDFDLPSPRKLSLNSKRANKSANSSALNQSDDMFQSLESTCGASTSHSAKRKGRNDSESEVPPPKRPTNGCVDITNVHGSTVAPHIKTNNFISKTDIKRIKKEESDQEQNDEDEICIRLQAKVVLVPLLIRPRESPKLDNSKSTNSSVKNFKKFRKNWGGNNSADRHQVTTNRVLITTTANRSSFSTNANSDEDEDDPFSPERPVQRRTNGNTRNNVHHSEDEDDEFALPSFSQV</sequence>
<feature type="compositionally biased region" description="Polar residues" evidence="8">
    <location>
        <begin position="363"/>
        <end position="378"/>
    </location>
</feature>
<feature type="region of interest" description="Disordered" evidence="8">
    <location>
        <begin position="470"/>
        <end position="596"/>
    </location>
</feature>
<dbReference type="Gene3D" id="3.40.50.10190">
    <property type="entry name" value="BRCT domain"/>
    <property type="match status" value="1"/>
</dbReference>
<dbReference type="GO" id="GO:0030870">
    <property type="term" value="C:Mre11 complex"/>
    <property type="evidence" value="ECO:0007669"/>
    <property type="project" value="InterPro"/>
</dbReference>
<evidence type="ECO:0000256" key="5">
    <source>
        <dbReference type="ARBA" id="ARBA00023204"/>
    </source>
</evidence>
<dbReference type="Pfam" id="PF16508">
    <property type="entry name" value="NIBRIN_BRCT_II"/>
    <property type="match status" value="1"/>
</dbReference>
<dbReference type="OrthoDB" id="552194at2759"/>
<keyword evidence="5" id="KW-0234">DNA repair</keyword>
<evidence type="ECO:0000256" key="1">
    <source>
        <dbReference type="ARBA" id="ARBA00004123"/>
    </source>
</evidence>
<comment type="subcellular location">
    <subcellularLocation>
        <location evidence="2">Chromosome</location>
    </subcellularLocation>
    <subcellularLocation>
        <location evidence="1">Nucleus</location>
    </subcellularLocation>
</comment>
<feature type="compositionally biased region" description="Low complexity" evidence="8">
    <location>
        <begin position="537"/>
        <end position="555"/>
    </location>
</feature>
<feature type="compositionally biased region" description="Polar residues" evidence="8">
    <location>
        <begin position="702"/>
        <end position="715"/>
    </location>
</feature>
<gene>
    <name evidence="11 12" type="primary">LOC113207005</name>
</gene>
<feature type="region of interest" description="Disordered" evidence="8">
    <location>
        <begin position="702"/>
        <end position="760"/>
    </location>
</feature>
<dbReference type="RefSeq" id="XP_052130281.1">
    <property type="nucleotide sequence ID" value="XM_052274321.1"/>
</dbReference>
<reference evidence="11 12" key="1">
    <citation type="submission" date="2025-04" db="UniProtKB">
        <authorList>
            <consortium name="RefSeq"/>
        </authorList>
    </citation>
    <scope>IDENTIFICATION</scope>
    <source>
        <tissue evidence="11 12">Whole organism</tissue>
    </source>
</reference>
<evidence type="ECO:0000313" key="11">
    <source>
        <dbReference type="RefSeq" id="XP_026279123.1"/>
    </source>
</evidence>
<evidence type="ECO:0000256" key="7">
    <source>
        <dbReference type="ARBA" id="ARBA00044757"/>
    </source>
</evidence>
<dbReference type="RefSeq" id="XP_026279123.1">
    <property type="nucleotide sequence ID" value="XM_026423338.2"/>
</dbReference>
<name>A0A6J1SEK1_FRAOC</name>
<feature type="domain" description="FHA" evidence="9">
    <location>
        <begin position="15"/>
        <end position="69"/>
    </location>
</feature>
<dbReference type="InterPro" id="IPR036420">
    <property type="entry name" value="BRCT_dom_sf"/>
</dbReference>
<dbReference type="SUPFAM" id="SSF49879">
    <property type="entry name" value="SMAD/FHA domain"/>
    <property type="match status" value="1"/>
</dbReference>
<feature type="region of interest" description="Disordered" evidence="8">
    <location>
        <begin position="345"/>
        <end position="440"/>
    </location>
</feature>
<feature type="compositionally biased region" description="Polar residues" evidence="8">
    <location>
        <begin position="347"/>
        <end position="356"/>
    </location>
</feature>
<evidence type="ECO:0000256" key="6">
    <source>
        <dbReference type="ARBA" id="ARBA00023242"/>
    </source>
</evidence>
<keyword evidence="4" id="KW-0227">DNA damage</keyword>
<dbReference type="SUPFAM" id="SSF52113">
    <property type="entry name" value="BRCT domain"/>
    <property type="match status" value="1"/>
</dbReference>
<evidence type="ECO:0000256" key="2">
    <source>
        <dbReference type="ARBA" id="ARBA00004286"/>
    </source>
</evidence>
<dbReference type="InterPro" id="IPR008984">
    <property type="entry name" value="SMAD_FHA_dom_sf"/>
</dbReference>
<dbReference type="GO" id="GO:0003684">
    <property type="term" value="F:damaged DNA binding"/>
    <property type="evidence" value="ECO:0007669"/>
    <property type="project" value="TreeGrafter"/>
</dbReference>
<dbReference type="InterPro" id="IPR032429">
    <property type="entry name" value="Nibrin_BRCT2"/>
</dbReference>
<keyword evidence="10" id="KW-1185">Reference proteome</keyword>
<keyword evidence="3" id="KW-0158">Chromosome</keyword>
<keyword evidence="6" id="KW-0539">Nucleus</keyword>
<dbReference type="PANTHER" id="PTHR12162">
    <property type="entry name" value="NIBRIN-RELATED"/>
    <property type="match status" value="1"/>
</dbReference>
<dbReference type="Proteomes" id="UP000504606">
    <property type="component" value="Unplaced"/>
</dbReference>
<dbReference type="InterPro" id="IPR043014">
    <property type="entry name" value="Nibrin_BRCT2_sf"/>
</dbReference>
<dbReference type="CDD" id="cd22667">
    <property type="entry name" value="FHA_NBN"/>
    <property type="match status" value="1"/>
</dbReference>
<feature type="compositionally biased region" description="Polar residues" evidence="8">
    <location>
        <begin position="556"/>
        <end position="572"/>
    </location>
</feature>
<feature type="compositionally biased region" description="Acidic residues" evidence="8">
    <location>
        <begin position="427"/>
        <end position="437"/>
    </location>
</feature>
<evidence type="ECO:0000256" key="3">
    <source>
        <dbReference type="ARBA" id="ARBA00022454"/>
    </source>
</evidence>
<dbReference type="Pfam" id="PF00498">
    <property type="entry name" value="FHA"/>
    <property type="match status" value="1"/>
</dbReference>
<dbReference type="Gene3D" id="2.60.200.20">
    <property type="match status" value="1"/>
</dbReference>
<proteinExistence type="inferred from homology"/>
<accession>A0A6J1SEK1</accession>
<dbReference type="InterPro" id="IPR000253">
    <property type="entry name" value="FHA_dom"/>
</dbReference>
<feature type="compositionally biased region" description="Basic and acidic residues" evidence="8">
    <location>
        <begin position="470"/>
        <end position="480"/>
    </location>
</feature>
<dbReference type="PANTHER" id="PTHR12162:SF0">
    <property type="entry name" value="NIBRIN"/>
    <property type="match status" value="1"/>
</dbReference>
<comment type="similarity">
    <text evidence="7">Belongs to the Nibrin family.</text>
</comment>
<evidence type="ECO:0000313" key="10">
    <source>
        <dbReference type="Proteomes" id="UP000504606"/>
    </source>
</evidence>
<dbReference type="GeneID" id="113207005"/>
<dbReference type="PROSITE" id="PS50006">
    <property type="entry name" value="FHA_DOMAIN"/>
    <property type="match status" value="1"/>
</dbReference>
<evidence type="ECO:0000256" key="4">
    <source>
        <dbReference type="ARBA" id="ARBA00022763"/>
    </source>
</evidence>
<dbReference type="Gene3D" id="3.40.50.10980">
    <property type="entry name" value="Nibrin, BRCT2 domain"/>
    <property type="match status" value="1"/>
</dbReference>
<dbReference type="AlphaFoldDB" id="A0A6J1SEK1"/>
<evidence type="ECO:0000259" key="9">
    <source>
        <dbReference type="PROSITE" id="PS50006"/>
    </source>
</evidence>
<evidence type="ECO:0000256" key="8">
    <source>
        <dbReference type="SAM" id="MobiDB-lite"/>
    </source>
</evidence>
<dbReference type="KEGG" id="foc:113207005"/>
<dbReference type="GO" id="GO:0005694">
    <property type="term" value="C:chromosome"/>
    <property type="evidence" value="ECO:0007669"/>
    <property type="project" value="UniProtKB-SubCell"/>
</dbReference>
<evidence type="ECO:0000313" key="12">
    <source>
        <dbReference type="RefSeq" id="XP_052130281.1"/>
    </source>
</evidence>
<dbReference type="GO" id="GO:0000724">
    <property type="term" value="P:double-strand break repair via homologous recombination"/>
    <property type="evidence" value="ECO:0007669"/>
    <property type="project" value="TreeGrafter"/>
</dbReference>
<dbReference type="InterPro" id="IPR040227">
    <property type="entry name" value="Nibrin-rel"/>
</dbReference>